<protein>
    <recommendedName>
        <fullName evidence="3">DUF2066 domain-containing protein</fullName>
    </recommendedName>
</protein>
<comment type="caution">
    <text evidence="1">The sequence shown here is derived from an EMBL/GenBank/DDBJ whole genome shotgun (WGS) entry which is preliminary data.</text>
</comment>
<evidence type="ECO:0000313" key="2">
    <source>
        <dbReference type="Proteomes" id="UP001203423"/>
    </source>
</evidence>
<reference evidence="1 2" key="1">
    <citation type="submission" date="2022-01" db="EMBL/GenBank/DDBJ databases">
        <title>Whole genome-based taxonomy of the Shewanellaceae.</title>
        <authorList>
            <person name="Martin-Rodriguez A.J."/>
        </authorList>
    </citation>
    <scope>NUCLEOTIDE SEQUENCE [LARGE SCALE GENOMIC DNA]</scope>
    <source>
        <strain evidence="1 2">DSM 17177</strain>
    </source>
</reference>
<gene>
    <name evidence="1" type="ORF">L2764_25210</name>
</gene>
<dbReference type="EMBL" id="JAKIKS010000193">
    <property type="protein sequence ID" value="MCL1127681.1"/>
    <property type="molecule type" value="Genomic_DNA"/>
</dbReference>
<dbReference type="RefSeq" id="WP_248943118.1">
    <property type="nucleotide sequence ID" value="NZ_JAKIKS010000193.1"/>
</dbReference>
<sequence length="362" mass="41003">MMLLLRQACMGILLILGSLWHVYASYVEIDVPILSEFGSIAGFTTQDPHLAYMVPKSWTVYENNLYRTDNDFYFILSPSFDTQTLAQYKLAHPDVLMVPIPHILSETQLFLADVVENDFLLGKLQHSVTPDHVVNQSDLIYYNIRVDDDALAGFVNLLNSNIGLTGYLNLSYPFSGQVTNTQIPLFIKASQISQTIPDDYELVWIKRLLSEHCLLLNEVVDAELSLGFQSIHIESLDGLGCWNKDNFALHAISEGDYQVNGIDPLVYNFDINTRLHLIELGLEAQVHMTTQIQVSLDLFEVTVSLDELAMIDINVDGDNVSSFYQYLIQREIEAEKDNIKASVSSRLTQEFQIRIINGNLFL</sequence>
<proteinExistence type="predicted"/>
<dbReference type="Proteomes" id="UP001203423">
    <property type="component" value="Unassembled WGS sequence"/>
</dbReference>
<evidence type="ECO:0000313" key="1">
    <source>
        <dbReference type="EMBL" id="MCL1127681.1"/>
    </source>
</evidence>
<keyword evidence="2" id="KW-1185">Reference proteome</keyword>
<evidence type="ECO:0008006" key="3">
    <source>
        <dbReference type="Google" id="ProtNLM"/>
    </source>
</evidence>
<name>A0ABT0LIZ3_9GAMM</name>
<accession>A0ABT0LIZ3</accession>
<organism evidence="1 2">
    <name type="scientific">Shewanella surugensis</name>
    <dbReference type="NCBI Taxonomy" id="212020"/>
    <lineage>
        <taxon>Bacteria</taxon>
        <taxon>Pseudomonadati</taxon>
        <taxon>Pseudomonadota</taxon>
        <taxon>Gammaproteobacteria</taxon>
        <taxon>Alteromonadales</taxon>
        <taxon>Shewanellaceae</taxon>
        <taxon>Shewanella</taxon>
    </lineage>
</organism>